<name>A0ABW4N4N4_9CAUL</name>
<evidence type="ECO:0000259" key="4">
    <source>
        <dbReference type="PROSITE" id="PS51891"/>
    </source>
</evidence>
<comment type="similarity">
    <text evidence="1">Belongs to the Gfa family.</text>
</comment>
<protein>
    <submittedName>
        <fullName evidence="5">GFA family protein</fullName>
    </submittedName>
</protein>
<evidence type="ECO:0000256" key="1">
    <source>
        <dbReference type="ARBA" id="ARBA00005495"/>
    </source>
</evidence>
<dbReference type="SUPFAM" id="SSF51316">
    <property type="entry name" value="Mss4-like"/>
    <property type="match status" value="1"/>
</dbReference>
<organism evidence="5 6">
    <name type="scientific">Phenylobacterium terrae</name>
    <dbReference type="NCBI Taxonomy" id="2665495"/>
    <lineage>
        <taxon>Bacteria</taxon>
        <taxon>Pseudomonadati</taxon>
        <taxon>Pseudomonadota</taxon>
        <taxon>Alphaproteobacteria</taxon>
        <taxon>Caulobacterales</taxon>
        <taxon>Caulobacteraceae</taxon>
        <taxon>Phenylobacterium</taxon>
    </lineage>
</organism>
<keyword evidence="6" id="KW-1185">Reference proteome</keyword>
<evidence type="ECO:0000256" key="2">
    <source>
        <dbReference type="ARBA" id="ARBA00022723"/>
    </source>
</evidence>
<dbReference type="RefSeq" id="WP_377280827.1">
    <property type="nucleotide sequence ID" value="NZ_JBHRSI010000002.1"/>
</dbReference>
<evidence type="ECO:0000313" key="6">
    <source>
        <dbReference type="Proteomes" id="UP001597237"/>
    </source>
</evidence>
<evidence type="ECO:0000256" key="3">
    <source>
        <dbReference type="ARBA" id="ARBA00022833"/>
    </source>
</evidence>
<feature type="domain" description="CENP-V/GFA" evidence="4">
    <location>
        <begin position="3"/>
        <end position="106"/>
    </location>
</feature>
<dbReference type="EMBL" id="JBHUEY010000006">
    <property type="protein sequence ID" value="MFD1784688.1"/>
    <property type="molecule type" value="Genomic_DNA"/>
</dbReference>
<dbReference type="InterPro" id="IPR052355">
    <property type="entry name" value="CENP-V-like"/>
</dbReference>
<dbReference type="PANTHER" id="PTHR28620:SF1">
    <property type="entry name" value="CENP-V_GFA DOMAIN-CONTAINING PROTEIN"/>
    <property type="match status" value="1"/>
</dbReference>
<dbReference type="PROSITE" id="PS51891">
    <property type="entry name" value="CENP_V_GFA"/>
    <property type="match status" value="1"/>
</dbReference>
<keyword evidence="2" id="KW-0479">Metal-binding</keyword>
<dbReference type="InterPro" id="IPR006913">
    <property type="entry name" value="CENP-V/GFA"/>
</dbReference>
<dbReference type="Gene3D" id="2.170.150.70">
    <property type="match status" value="1"/>
</dbReference>
<reference evidence="6" key="1">
    <citation type="journal article" date="2019" name="Int. J. Syst. Evol. Microbiol.">
        <title>The Global Catalogue of Microorganisms (GCM) 10K type strain sequencing project: providing services to taxonomists for standard genome sequencing and annotation.</title>
        <authorList>
            <consortium name="The Broad Institute Genomics Platform"/>
            <consortium name="The Broad Institute Genome Sequencing Center for Infectious Disease"/>
            <person name="Wu L."/>
            <person name="Ma J."/>
        </authorList>
    </citation>
    <scope>NUCLEOTIDE SEQUENCE [LARGE SCALE GENOMIC DNA]</scope>
    <source>
        <strain evidence="6">DFY28</strain>
    </source>
</reference>
<proteinExistence type="inferred from homology"/>
<dbReference type="PANTHER" id="PTHR28620">
    <property type="entry name" value="CENTROMERE PROTEIN V"/>
    <property type="match status" value="1"/>
</dbReference>
<keyword evidence="3" id="KW-0862">Zinc</keyword>
<accession>A0ABW4N4N4</accession>
<dbReference type="InterPro" id="IPR011057">
    <property type="entry name" value="Mss4-like_sf"/>
</dbReference>
<evidence type="ECO:0000313" key="5">
    <source>
        <dbReference type="EMBL" id="MFD1784688.1"/>
    </source>
</evidence>
<gene>
    <name evidence="5" type="ORF">ACFSC0_14890</name>
</gene>
<comment type="caution">
    <text evidence="5">The sequence shown here is derived from an EMBL/GenBank/DDBJ whole genome shotgun (WGS) entry which is preliminary data.</text>
</comment>
<sequence>MLYKGGCKCGAVAFEVEGEIGEVIDCNCSVCKPKGYLHWFVPEAQVRMVRRPAELGEFTFNKHALRHRFCTTCGVSPFVEGPGTVAVNARCLEGVDPGSLAVKPFDGASL</sequence>
<dbReference type="Pfam" id="PF04828">
    <property type="entry name" value="GFA"/>
    <property type="match status" value="1"/>
</dbReference>
<dbReference type="Proteomes" id="UP001597237">
    <property type="component" value="Unassembled WGS sequence"/>
</dbReference>